<evidence type="ECO:0000313" key="2">
    <source>
        <dbReference type="EMBL" id="NKY89475.1"/>
    </source>
</evidence>
<evidence type="ECO:0000259" key="1">
    <source>
        <dbReference type="Pfam" id="PF18007"/>
    </source>
</evidence>
<sequence length="343" mass="37218">MWYLVDAADTAKVIRHVRADNAVSERHLHRAVRPSSLAALTHSAIEQAITTATTCTREVPVRGAAHTVLAIPIAGPDARPLAVQVWVGPSDAPREPAPEVDAFVWDGRQWTLMSTGVGGPVLPAGYPMLHGAWFLSRIIECEERDRLMTAALDPKPGTAWAGPMEVLTAAGTHTTKVYGFFRYHREESVRGLLLRIGSDREPGIVLPTYHNDAAAALLGGTTALIDIQRLQIVEWLTPPIADIAWRHHPASRDLDPADSDAFNLETTHLIHPDDTGIYLGALGDLAAGRVSRARGIVRLLTVTGGWQTVELYCIRLPHASPRFLTTLIRPISDGVPGILSDSD</sequence>
<gene>
    <name evidence="2" type="ORF">HGA07_28240</name>
</gene>
<dbReference type="Proteomes" id="UP000523447">
    <property type="component" value="Unassembled WGS sequence"/>
</dbReference>
<feature type="domain" description="Rv3651-like N-terminal" evidence="1">
    <location>
        <begin position="2"/>
        <end position="93"/>
    </location>
</feature>
<keyword evidence="3" id="KW-1185">Reference proteome</keyword>
<dbReference type="AlphaFoldDB" id="A0A7X6M374"/>
<comment type="caution">
    <text evidence="2">The sequence shown here is derived from an EMBL/GenBank/DDBJ whole genome shotgun (WGS) entry which is preliminary data.</text>
</comment>
<organism evidence="2 3">
    <name type="scientific">Nocardia veterana</name>
    <dbReference type="NCBI Taxonomy" id="132249"/>
    <lineage>
        <taxon>Bacteria</taxon>
        <taxon>Bacillati</taxon>
        <taxon>Actinomycetota</taxon>
        <taxon>Actinomycetes</taxon>
        <taxon>Mycobacteriales</taxon>
        <taxon>Nocardiaceae</taxon>
        <taxon>Nocardia</taxon>
    </lineage>
</organism>
<evidence type="ECO:0000313" key="3">
    <source>
        <dbReference type="Proteomes" id="UP000523447"/>
    </source>
</evidence>
<name>A0A7X6M374_9NOCA</name>
<dbReference type="InterPro" id="IPR041458">
    <property type="entry name" value="Rv3651-like_N"/>
</dbReference>
<dbReference type="EMBL" id="JAAXPE010000047">
    <property type="protein sequence ID" value="NKY89475.1"/>
    <property type="molecule type" value="Genomic_DNA"/>
</dbReference>
<protein>
    <submittedName>
        <fullName evidence="2">DUF5593 domain-containing protein</fullName>
    </submittedName>
</protein>
<accession>A0A7X6M374</accession>
<dbReference type="Pfam" id="PF18007">
    <property type="entry name" value="Rv3651-like_N"/>
    <property type="match status" value="1"/>
</dbReference>
<dbReference type="RefSeq" id="WP_040716722.1">
    <property type="nucleotide sequence ID" value="NZ_CAWPHS010000042.1"/>
</dbReference>
<reference evidence="2 3" key="1">
    <citation type="submission" date="2020-04" db="EMBL/GenBank/DDBJ databases">
        <title>MicrobeNet Type strains.</title>
        <authorList>
            <person name="Nicholson A.C."/>
        </authorList>
    </citation>
    <scope>NUCLEOTIDE SEQUENCE [LARGE SCALE GENOMIC DNA]</scope>
    <source>
        <strain evidence="2 3">DSM 44445</strain>
    </source>
</reference>
<proteinExistence type="predicted"/>